<dbReference type="EMBL" id="CP032050">
    <property type="protein sequence ID" value="AYN67586.1"/>
    <property type="molecule type" value="Genomic_DNA"/>
</dbReference>
<evidence type="ECO:0000313" key="2">
    <source>
        <dbReference type="Proteomes" id="UP000276309"/>
    </source>
</evidence>
<accession>A0A3G2L5T7</accession>
<gene>
    <name evidence="1" type="ORF">D1013_09520</name>
</gene>
<dbReference type="RefSeq" id="WP_121848602.1">
    <property type="nucleotide sequence ID" value="NZ_CP032050.1"/>
</dbReference>
<dbReference type="AlphaFoldDB" id="A0A3G2L5T7"/>
<proteinExistence type="predicted"/>
<evidence type="ECO:0000313" key="1">
    <source>
        <dbReference type="EMBL" id="AYN67586.1"/>
    </source>
</evidence>
<dbReference type="KEGG" id="emar:D1013_09520"/>
<name>A0A3G2L5T7_9FLAO</name>
<dbReference type="Proteomes" id="UP000276309">
    <property type="component" value="Chromosome"/>
</dbReference>
<reference evidence="1 2" key="1">
    <citation type="submission" date="2018-08" db="EMBL/GenBank/DDBJ databases">
        <title>The reduced genetic potential of extracellular carbohydrate catabolism in Euzebyella marina RN62, a Flavobacteriia bacterium isolated from the hadal water.</title>
        <authorList>
            <person name="Xue C."/>
        </authorList>
    </citation>
    <scope>NUCLEOTIDE SEQUENCE [LARGE SCALE GENOMIC DNA]</scope>
    <source>
        <strain evidence="1 2">RN62</strain>
    </source>
</reference>
<organism evidence="1 2">
    <name type="scientific">Euzebyella marina</name>
    <dbReference type="NCBI Taxonomy" id="1761453"/>
    <lineage>
        <taxon>Bacteria</taxon>
        <taxon>Pseudomonadati</taxon>
        <taxon>Bacteroidota</taxon>
        <taxon>Flavobacteriia</taxon>
        <taxon>Flavobacteriales</taxon>
        <taxon>Flavobacteriaceae</taxon>
        <taxon>Euzebyella</taxon>
    </lineage>
</organism>
<keyword evidence="2" id="KW-1185">Reference proteome</keyword>
<sequence length="83" mass="10198">MIESDRKRLELYMYEVLKTKYKDIVVHVEQFNYEVMIVCFWNRRSIVFYKNAKTFTFNQNEFDAVMENEIRPFFGVTESISYN</sequence>
<protein>
    <submittedName>
        <fullName evidence="1">Uncharacterized protein</fullName>
    </submittedName>
</protein>